<feature type="domain" description="Calcineurin-like phosphoesterase" evidence="5">
    <location>
        <begin position="10"/>
        <end position="195"/>
    </location>
</feature>
<dbReference type="EMBL" id="FNVT01000003">
    <property type="protein sequence ID" value="SEG62360.1"/>
    <property type="molecule type" value="Genomic_DNA"/>
</dbReference>
<dbReference type="RefSeq" id="WP_103956189.1">
    <property type="nucleotide sequence ID" value="NZ_FNVT01000003.1"/>
</dbReference>
<accession>A0A1H6BNV5</accession>
<dbReference type="GO" id="GO:0004112">
    <property type="term" value="F:cyclic-nucleotide phosphodiesterase activity"/>
    <property type="evidence" value="ECO:0007669"/>
    <property type="project" value="InterPro"/>
</dbReference>
<dbReference type="SUPFAM" id="SSF56300">
    <property type="entry name" value="Metallo-dependent phosphatases"/>
    <property type="match status" value="1"/>
</dbReference>
<evidence type="ECO:0000256" key="4">
    <source>
        <dbReference type="ARBA" id="ARBA00025742"/>
    </source>
</evidence>
<dbReference type="AlphaFoldDB" id="A0A1H6BNV5"/>
<evidence type="ECO:0000256" key="2">
    <source>
        <dbReference type="ARBA" id="ARBA00022801"/>
    </source>
</evidence>
<dbReference type="OrthoDB" id="5241795at2"/>
<sequence length="259" mass="28263">MKSPTERVTRIAHISDLHIHAAGRHGARASRVVEYLRRRAEHLAGVVITGDLTQDGLDREYEALAEVLDPLSGVLPVFVCPGNHDDRGLIRRMLLNQPGDGPVNQVARVGELTVLLCDAVVPGSSRGELGAATLEWLAEALRGYRGPTVVAFHQPPLALGISNLDGSRLADSQALADALADHPQVVGILCGHVHTAIRTEFAGIPLIMAPSTAYAWKLPLDRADPDHGVTEPLVVLHEFWDDRLFTYFQPCPDYKMEQF</sequence>
<keyword evidence="2" id="KW-0378">Hydrolase</keyword>
<evidence type="ECO:0000256" key="1">
    <source>
        <dbReference type="ARBA" id="ARBA00022723"/>
    </source>
</evidence>
<evidence type="ECO:0000259" key="5">
    <source>
        <dbReference type="Pfam" id="PF00149"/>
    </source>
</evidence>
<dbReference type="InterPro" id="IPR004843">
    <property type="entry name" value="Calcineurin-like_PHP"/>
</dbReference>
<gene>
    <name evidence="6" type="ORF">SAMN05444920_103533</name>
</gene>
<dbReference type="PANTHER" id="PTHR42988">
    <property type="entry name" value="PHOSPHOHYDROLASE"/>
    <property type="match status" value="1"/>
</dbReference>
<dbReference type="InterPro" id="IPR050884">
    <property type="entry name" value="CNP_phosphodiesterase-III"/>
</dbReference>
<evidence type="ECO:0000313" key="6">
    <source>
        <dbReference type="EMBL" id="SEG62360.1"/>
    </source>
</evidence>
<dbReference type="Gene3D" id="3.60.21.10">
    <property type="match status" value="1"/>
</dbReference>
<proteinExistence type="inferred from homology"/>
<name>A0A1H6BNV5_9ACTN</name>
<keyword evidence="7" id="KW-1185">Reference proteome</keyword>
<dbReference type="GO" id="GO:0046872">
    <property type="term" value="F:metal ion binding"/>
    <property type="evidence" value="ECO:0007669"/>
    <property type="project" value="UniProtKB-KW"/>
</dbReference>
<dbReference type="Proteomes" id="UP000236732">
    <property type="component" value="Unassembled WGS sequence"/>
</dbReference>
<keyword evidence="1" id="KW-0479">Metal-binding</keyword>
<evidence type="ECO:0000256" key="3">
    <source>
        <dbReference type="ARBA" id="ARBA00023004"/>
    </source>
</evidence>
<comment type="similarity">
    <text evidence="4">Belongs to the cyclic nucleotide phosphodiesterase class-III family.</text>
</comment>
<dbReference type="InterPro" id="IPR029052">
    <property type="entry name" value="Metallo-depent_PP-like"/>
</dbReference>
<protein>
    <submittedName>
        <fullName evidence="6">Calcineurin-like phosphoesterase</fullName>
    </submittedName>
</protein>
<dbReference type="CDD" id="cd07402">
    <property type="entry name" value="MPP_GpdQ"/>
    <property type="match status" value="1"/>
</dbReference>
<dbReference type="PANTHER" id="PTHR42988:SF2">
    <property type="entry name" value="CYCLIC NUCLEOTIDE PHOSPHODIESTERASE CBUA0032-RELATED"/>
    <property type="match status" value="1"/>
</dbReference>
<reference evidence="6 7" key="1">
    <citation type="submission" date="2016-10" db="EMBL/GenBank/DDBJ databases">
        <authorList>
            <person name="de Groot N.N."/>
        </authorList>
    </citation>
    <scope>NUCLEOTIDE SEQUENCE [LARGE SCALE GENOMIC DNA]</scope>
    <source>
        <strain evidence="6 7">CGMCC 4.7037</strain>
    </source>
</reference>
<dbReference type="Pfam" id="PF00149">
    <property type="entry name" value="Metallophos"/>
    <property type="match status" value="1"/>
</dbReference>
<evidence type="ECO:0000313" key="7">
    <source>
        <dbReference type="Proteomes" id="UP000236732"/>
    </source>
</evidence>
<dbReference type="InterPro" id="IPR026575">
    <property type="entry name" value="GpdQ/CpdA-like"/>
</dbReference>
<organism evidence="6 7">
    <name type="scientific">Nonomuraea solani</name>
    <dbReference type="NCBI Taxonomy" id="1144553"/>
    <lineage>
        <taxon>Bacteria</taxon>
        <taxon>Bacillati</taxon>
        <taxon>Actinomycetota</taxon>
        <taxon>Actinomycetes</taxon>
        <taxon>Streptosporangiales</taxon>
        <taxon>Streptosporangiaceae</taxon>
        <taxon>Nonomuraea</taxon>
    </lineage>
</organism>
<keyword evidence="3" id="KW-0408">Iron</keyword>